<name>A0A1I3F1R7_9FLAO</name>
<reference evidence="1 2" key="1">
    <citation type="submission" date="2016-10" db="EMBL/GenBank/DDBJ databases">
        <authorList>
            <person name="de Groot N.N."/>
        </authorList>
    </citation>
    <scope>NUCLEOTIDE SEQUENCE [LARGE SCALE GENOMIC DNA]</scope>
    <source>
        <strain evidence="1 2">DSM 26000</strain>
    </source>
</reference>
<dbReference type="AlphaFoldDB" id="A0A1I3F1R7"/>
<dbReference type="RefSeq" id="WP_090079149.1">
    <property type="nucleotide sequence ID" value="NZ_FOQT01000002.1"/>
</dbReference>
<keyword evidence="2" id="KW-1185">Reference proteome</keyword>
<dbReference type="Proteomes" id="UP000198931">
    <property type="component" value="Unassembled WGS sequence"/>
</dbReference>
<gene>
    <name evidence="1" type="ORF">SAMN05443292_1094</name>
</gene>
<organism evidence="1 2">
    <name type="scientific">Halpernia frigidisoli</name>
    <dbReference type="NCBI Taxonomy" id="1125876"/>
    <lineage>
        <taxon>Bacteria</taxon>
        <taxon>Pseudomonadati</taxon>
        <taxon>Bacteroidota</taxon>
        <taxon>Flavobacteriia</taxon>
        <taxon>Flavobacteriales</taxon>
        <taxon>Weeksellaceae</taxon>
        <taxon>Chryseobacterium group</taxon>
        <taxon>Halpernia</taxon>
    </lineage>
</organism>
<evidence type="ECO:0000313" key="2">
    <source>
        <dbReference type="Proteomes" id="UP000198931"/>
    </source>
</evidence>
<accession>A0A1I3F1R7</accession>
<sequence length="116" mass="13961">MTPKKILKISGIILVLFAIFRLINPDITKSITIQDCKSEYKMSVFGREYEGYRYHNAKMEVAKCLCKKYIQTKNKKYDDEIYKIINEFELNEFVEKNSIEEICKNNEEIFSNWYYE</sequence>
<evidence type="ECO:0000313" key="1">
    <source>
        <dbReference type="EMBL" id="SFI05118.1"/>
    </source>
</evidence>
<proteinExistence type="predicted"/>
<dbReference type="EMBL" id="FOQT01000002">
    <property type="protein sequence ID" value="SFI05118.1"/>
    <property type="molecule type" value="Genomic_DNA"/>
</dbReference>
<protein>
    <submittedName>
        <fullName evidence="1">Uncharacterized protein</fullName>
    </submittedName>
</protein>